<dbReference type="PROSITE" id="PS51257">
    <property type="entry name" value="PROKAR_LIPOPROTEIN"/>
    <property type="match status" value="1"/>
</dbReference>
<accession>A0A3P7EFW1</accession>
<protein>
    <recommendedName>
        <fullName evidence="1">Malic enzyme NAD-binding domain-containing protein</fullName>
    </recommendedName>
</protein>
<sequence>MRTASIVVAGLLLSCGNILQRKMSEQILLFLGAGAAATGTADMCVLQMQREGTSKKDAYKRIFLINSKGLITVNSPVVKPEHQKYAKEMPHMKDLLEVSLLIPMKV</sequence>
<evidence type="ECO:0000259" key="1">
    <source>
        <dbReference type="Pfam" id="PF03949"/>
    </source>
</evidence>
<dbReference type="AlphaFoldDB" id="A0A3P7EFW1"/>
<reference evidence="2 3" key="1">
    <citation type="submission" date="2018-11" db="EMBL/GenBank/DDBJ databases">
        <authorList>
            <consortium name="Pathogen Informatics"/>
        </authorList>
    </citation>
    <scope>NUCLEOTIDE SEQUENCE [LARGE SCALE GENOMIC DNA]</scope>
</reference>
<proteinExistence type="predicted"/>
<dbReference type="EMBL" id="UYWW01006996">
    <property type="protein sequence ID" value="VDM15039.1"/>
    <property type="molecule type" value="Genomic_DNA"/>
</dbReference>
<dbReference type="GO" id="GO:0005739">
    <property type="term" value="C:mitochondrion"/>
    <property type="evidence" value="ECO:0007669"/>
    <property type="project" value="TreeGrafter"/>
</dbReference>
<dbReference type="SUPFAM" id="SSF51735">
    <property type="entry name" value="NAD(P)-binding Rossmann-fold domains"/>
    <property type="match status" value="1"/>
</dbReference>
<dbReference type="Gene3D" id="3.40.50.720">
    <property type="entry name" value="NAD(P)-binding Rossmann-like Domain"/>
    <property type="match status" value="1"/>
</dbReference>
<dbReference type="GO" id="GO:0004473">
    <property type="term" value="F:malate dehydrogenase (decarboxylating) (NADP+) activity"/>
    <property type="evidence" value="ECO:0007669"/>
    <property type="project" value="TreeGrafter"/>
</dbReference>
<dbReference type="OrthoDB" id="5365701at2759"/>
<name>A0A3P7EFW1_WUCBA</name>
<dbReference type="GO" id="GO:0006108">
    <property type="term" value="P:malate metabolic process"/>
    <property type="evidence" value="ECO:0007669"/>
    <property type="project" value="TreeGrafter"/>
</dbReference>
<evidence type="ECO:0000313" key="2">
    <source>
        <dbReference type="EMBL" id="VDM15039.1"/>
    </source>
</evidence>
<dbReference type="InterPro" id="IPR012302">
    <property type="entry name" value="Malic_NAD-bd"/>
</dbReference>
<dbReference type="Pfam" id="PF03949">
    <property type="entry name" value="Malic_M"/>
    <property type="match status" value="1"/>
</dbReference>
<gene>
    <name evidence="2" type="ORF">WBA_LOCUS8425</name>
</gene>
<dbReference type="PANTHER" id="PTHR23406">
    <property type="entry name" value="MALIC ENZYME-RELATED"/>
    <property type="match status" value="1"/>
</dbReference>
<dbReference type="GO" id="GO:0051287">
    <property type="term" value="F:NAD binding"/>
    <property type="evidence" value="ECO:0007669"/>
    <property type="project" value="InterPro"/>
</dbReference>
<dbReference type="InterPro" id="IPR036291">
    <property type="entry name" value="NAD(P)-bd_dom_sf"/>
</dbReference>
<dbReference type="PANTHER" id="PTHR23406:SF90">
    <property type="entry name" value="MALIC ENZYME-RELATED"/>
    <property type="match status" value="1"/>
</dbReference>
<keyword evidence="3" id="KW-1185">Reference proteome</keyword>
<feature type="domain" description="Malic enzyme NAD-binding" evidence="1">
    <location>
        <begin position="3"/>
        <end position="95"/>
    </location>
</feature>
<dbReference type="Proteomes" id="UP000270924">
    <property type="component" value="Unassembled WGS sequence"/>
</dbReference>
<organism evidence="2 3">
    <name type="scientific">Wuchereria bancrofti</name>
    <dbReference type="NCBI Taxonomy" id="6293"/>
    <lineage>
        <taxon>Eukaryota</taxon>
        <taxon>Metazoa</taxon>
        <taxon>Ecdysozoa</taxon>
        <taxon>Nematoda</taxon>
        <taxon>Chromadorea</taxon>
        <taxon>Rhabditida</taxon>
        <taxon>Spirurina</taxon>
        <taxon>Spiruromorpha</taxon>
        <taxon>Filarioidea</taxon>
        <taxon>Onchocercidae</taxon>
        <taxon>Wuchereria</taxon>
    </lineage>
</organism>
<dbReference type="InParanoid" id="A0A3P7EFW1"/>
<evidence type="ECO:0000313" key="3">
    <source>
        <dbReference type="Proteomes" id="UP000270924"/>
    </source>
</evidence>